<accession>A0A1G1VRE6</accession>
<evidence type="ECO:0000313" key="3">
    <source>
        <dbReference type="EMBL" id="OGY17969.1"/>
    </source>
</evidence>
<dbReference type="InterPro" id="IPR051325">
    <property type="entry name" value="Nudix_hydrolase_domain"/>
</dbReference>
<comment type="caution">
    <text evidence="3">The sequence shown here is derived from an EMBL/GenBank/DDBJ whole genome shotgun (WGS) entry which is preliminary data.</text>
</comment>
<dbReference type="InterPro" id="IPR020084">
    <property type="entry name" value="NUDIX_hydrolase_CS"/>
</dbReference>
<dbReference type="GO" id="GO:0006754">
    <property type="term" value="P:ATP biosynthetic process"/>
    <property type="evidence" value="ECO:0007669"/>
    <property type="project" value="TreeGrafter"/>
</dbReference>
<dbReference type="Gene3D" id="3.90.79.10">
    <property type="entry name" value="Nucleoside Triphosphate Pyrophosphohydrolase"/>
    <property type="match status" value="1"/>
</dbReference>
<evidence type="ECO:0000256" key="1">
    <source>
        <dbReference type="ARBA" id="ARBA00022801"/>
    </source>
</evidence>
<gene>
    <name evidence="3" type="ORF">A2786_00215</name>
</gene>
<dbReference type="SUPFAM" id="SSF55811">
    <property type="entry name" value="Nudix"/>
    <property type="match status" value="1"/>
</dbReference>
<dbReference type="GO" id="GO:0004081">
    <property type="term" value="F:bis(5'-nucleosyl)-tetraphosphatase (asymmetrical) activity"/>
    <property type="evidence" value="ECO:0007669"/>
    <property type="project" value="TreeGrafter"/>
</dbReference>
<sequence>MKSSELQTRREFSAGGVVFKRSNIKHQTSNILWLIGKHSGYHKWVLPKGLVEKGEHGWETALREVEEEMGVKAKLISERPIHRVAYVYWADFKQMKSLKLKVKNEIPNYKQSDEVTSRRRVARYQEDGGGKTRVFKVVSFYLMEYGSGDPDKHDWEMEEAEWLPYDEAVERLAFEGEREALMKANDRIIKWLMANG</sequence>
<organism evidence="3 4">
    <name type="scientific">Candidatus Chisholmbacteria bacterium RIFCSPHIGHO2_01_FULL_52_32</name>
    <dbReference type="NCBI Taxonomy" id="1797591"/>
    <lineage>
        <taxon>Bacteria</taxon>
        <taxon>Candidatus Chisholmiibacteriota</taxon>
    </lineage>
</organism>
<name>A0A1G1VRE6_9BACT</name>
<feature type="domain" description="Nudix hydrolase" evidence="2">
    <location>
        <begin position="9"/>
        <end position="185"/>
    </location>
</feature>
<reference evidence="3 4" key="1">
    <citation type="journal article" date="2016" name="Nat. Commun.">
        <title>Thousands of microbial genomes shed light on interconnected biogeochemical processes in an aquifer system.</title>
        <authorList>
            <person name="Anantharaman K."/>
            <person name="Brown C.T."/>
            <person name="Hug L.A."/>
            <person name="Sharon I."/>
            <person name="Castelle C.J."/>
            <person name="Probst A.J."/>
            <person name="Thomas B.C."/>
            <person name="Singh A."/>
            <person name="Wilkins M.J."/>
            <person name="Karaoz U."/>
            <person name="Brodie E.L."/>
            <person name="Williams K.H."/>
            <person name="Hubbard S.S."/>
            <person name="Banfield J.F."/>
        </authorList>
    </citation>
    <scope>NUCLEOTIDE SEQUENCE [LARGE SCALE GENOMIC DNA]</scope>
</reference>
<dbReference type="PANTHER" id="PTHR21340:SF0">
    <property type="entry name" value="BIS(5'-NUCLEOSYL)-TETRAPHOSPHATASE [ASYMMETRICAL]"/>
    <property type="match status" value="1"/>
</dbReference>
<dbReference type="AlphaFoldDB" id="A0A1G1VRE6"/>
<dbReference type="EMBL" id="MHCJ01000004">
    <property type="protein sequence ID" value="OGY17969.1"/>
    <property type="molecule type" value="Genomic_DNA"/>
</dbReference>
<dbReference type="Proteomes" id="UP000179233">
    <property type="component" value="Unassembled WGS sequence"/>
</dbReference>
<dbReference type="PANTHER" id="PTHR21340">
    <property type="entry name" value="DIADENOSINE 5,5-P1,P4-TETRAPHOSPHATE PYROPHOSPHOHYDROLASE MUTT"/>
    <property type="match status" value="1"/>
</dbReference>
<keyword evidence="1" id="KW-0378">Hydrolase</keyword>
<proteinExistence type="predicted"/>
<protein>
    <recommendedName>
        <fullName evidence="2">Nudix hydrolase domain-containing protein</fullName>
    </recommendedName>
</protein>
<dbReference type="InterPro" id="IPR015797">
    <property type="entry name" value="NUDIX_hydrolase-like_dom_sf"/>
</dbReference>
<evidence type="ECO:0000313" key="4">
    <source>
        <dbReference type="Proteomes" id="UP000179233"/>
    </source>
</evidence>
<dbReference type="GO" id="GO:0006167">
    <property type="term" value="P:AMP biosynthetic process"/>
    <property type="evidence" value="ECO:0007669"/>
    <property type="project" value="TreeGrafter"/>
</dbReference>
<dbReference type="Pfam" id="PF00293">
    <property type="entry name" value="NUDIX"/>
    <property type="match status" value="1"/>
</dbReference>
<dbReference type="PROSITE" id="PS00893">
    <property type="entry name" value="NUDIX_BOX"/>
    <property type="match status" value="1"/>
</dbReference>
<evidence type="ECO:0000259" key="2">
    <source>
        <dbReference type="PROSITE" id="PS51462"/>
    </source>
</evidence>
<dbReference type="InterPro" id="IPR000086">
    <property type="entry name" value="NUDIX_hydrolase_dom"/>
</dbReference>
<dbReference type="PROSITE" id="PS51462">
    <property type="entry name" value="NUDIX"/>
    <property type="match status" value="1"/>
</dbReference>